<evidence type="ECO:0000313" key="3">
    <source>
        <dbReference type="Proteomes" id="UP001237642"/>
    </source>
</evidence>
<organism evidence="2 3">
    <name type="scientific">Heracleum sosnowskyi</name>
    <dbReference type="NCBI Taxonomy" id="360622"/>
    <lineage>
        <taxon>Eukaryota</taxon>
        <taxon>Viridiplantae</taxon>
        <taxon>Streptophyta</taxon>
        <taxon>Embryophyta</taxon>
        <taxon>Tracheophyta</taxon>
        <taxon>Spermatophyta</taxon>
        <taxon>Magnoliopsida</taxon>
        <taxon>eudicotyledons</taxon>
        <taxon>Gunneridae</taxon>
        <taxon>Pentapetalae</taxon>
        <taxon>asterids</taxon>
        <taxon>campanulids</taxon>
        <taxon>Apiales</taxon>
        <taxon>Apiaceae</taxon>
        <taxon>Apioideae</taxon>
        <taxon>apioid superclade</taxon>
        <taxon>Tordylieae</taxon>
        <taxon>Tordyliinae</taxon>
        <taxon>Heracleum</taxon>
    </lineage>
</organism>
<keyword evidence="3" id="KW-1185">Reference proteome</keyword>
<name>A0AAD8ISP8_9APIA</name>
<reference evidence="2" key="2">
    <citation type="submission" date="2023-05" db="EMBL/GenBank/DDBJ databases">
        <authorList>
            <person name="Schelkunov M.I."/>
        </authorList>
    </citation>
    <scope>NUCLEOTIDE SEQUENCE</scope>
    <source>
        <strain evidence="2">Hsosn_3</strain>
        <tissue evidence="2">Leaf</tissue>
    </source>
</reference>
<sequence>MDEFFVPRGRSRRTVQRPTNLHHFQVSLFYNVIDFQLHEMNDRFDNVNMELLTCISSLDPRHSFSAFDKHKLIKLAKFYPLEFNEISLMALDDQLDNYILNMRSDNDFSDLKGVAELAQKMVLKQKDLGFPLVYMLVKLALILLVATATVERAFSAMNLIKSVLEMQWEILG</sequence>
<accession>A0AAD8ISP8</accession>
<keyword evidence="1" id="KW-0812">Transmembrane</keyword>
<dbReference type="PANTHER" id="PTHR11697">
    <property type="entry name" value="GENERAL TRANSCRIPTION FACTOR 2-RELATED ZINC FINGER PROTEIN"/>
    <property type="match status" value="1"/>
</dbReference>
<comment type="caution">
    <text evidence="2">The sequence shown here is derived from an EMBL/GenBank/DDBJ whole genome shotgun (WGS) entry which is preliminary data.</text>
</comment>
<keyword evidence="1" id="KW-0472">Membrane</keyword>
<protein>
    <submittedName>
        <fullName evidence="2">General transcription factor 2-related zincfinger protein</fullName>
    </submittedName>
</protein>
<proteinExistence type="predicted"/>
<keyword evidence="1" id="KW-1133">Transmembrane helix</keyword>
<dbReference type="InterPro" id="IPR055298">
    <property type="entry name" value="AtLOH3-like"/>
</dbReference>
<dbReference type="Proteomes" id="UP001237642">
    <property type="component" value="Unassembled WGS sequence"/>
</dbReference>
<feature type="transmembrane region" description="Helical" evidence="1">
    <location>
        <begin position="128"/>
        <end position="150"/>
    </location>
</feature>
<evidence type="ECO:0000256" key="1">
    <source>
        <dbReference type="SAM" id="Phobius"/>
    </source>
</evidence>
<dbReference type="AlphaFoldDB" id="A0AAD8ISP8"/>
<evidence type="ECO:0000313" key="2">
    <source>
        <dbReference type="EMBL" id="KAK1391434.1"/>
    </source>
</evidence>
<gene>
    <name evidence="2" type="ORF">POM88_010490</name>
</gene>
<dbReference type="PANTHER" id="PTHR11697:SF230">
    <property type="entry name" value="ZINC FINGER, MYM DOMAIN CONTAINING 1"/>
    <property type="match status" value="1"/>
</dbReference>
<dbReference type="EMBL" id="JAUIZM010000003">
    <property type="protein sequence ID" value="KAK1391434.1"/>
    <property type="molecule type" value="Genomic_DNA"/>
</dbReference>
<reference evidence="2" key="1">
    <citation type="submission" date="2023-02" db="EMBL/GenBank/DDBJ databases">
        <title>Genome of toxic invasive species Heracleum sosnowskyi carries increased number of genes despite the absence of recent whole-genome duplications.</title>
        <authorList>
            <person name="Schelkunov M."/>
            <person name="Shtratnikova V."/>
            <person name="Makarenko M."/>
            <person name="Klepikova A."/>
            <person name="Omelchenko D."/>
            <person name="Novikova G."/>
            <person name="Obukhova E."/>
            <person name="Bogdanov V."/>
            <person name="Penin A."/>
            <person name="Logacheva M."/>
        </authorList>
    </citation>
    <scope>NUCLEOTIDE SEQUENCE</scope>
    <source>
        <strain evidence="2">Hsosn_3</strain>
        <tissue evidence="2">Leaf</tissue>
    </source>
</reference>